<keyword evidence="1 2" id="KW-0436">Ligase</keyword>
<dbReference type="PANTHER" id="PTHR24096">
    <property type="entry name" value="LONG-CHAIN-FATTY-ACID--COA LIGASE"/>
    <property type="match status" value="1"/>
</dbReference>
<evidence type="ECO:0000313" key="3">
    <source>
        <dbReference type="Proteomes" id="UP000265520"/>
    </source>
</evidence>
<dbReference type="Gene3D" id="3.40.50.12780">
    <property type="entry name" value="N-terminal domain of ligase-like"/>
    <property type="match status" value="1"/>
</dbReference>
<dbReference type="Gene3D" id="3.30.300.30">
    <property type="match status" value="1"/>
</dbReference>
<feature type="non-terminal residue" evidence="2">
    <location>
        <position position="75"/>
    </location>
</feature>
<dbReference type="InterPro" id="IPR042099">
    <property type="entry name" value="ANL_N_sf"/>
</dbReference>
<comment type="caution">
    <text evidence="2">The sequence shown here is derived from an EMBL/GenBank/DDBJ whole genome shotgun (WGS) entry which is preliminary data.</text>
</comment>
<gene>
    <name evidence="2" type="ORF">A2U01_0025719</name>
</gene>
<dbReference type="GO" id="GO:0016405">
    <property type="term" value="F:CoA-ligase activity"/>
    <property type="evidence" value="ECO:0007669"/>
    <property type="project" value="TreeGrafter"/>
</dbReference>
<evidence type="ECO:0000256" key="1">
    <source>
        <dbReference type="ARBA" id="ARBA00022598"/>
    </source>
</evidence>
<keyword evidence="3" id="KW-1185">Reference proteome</keyword>
<dbReference type="PANTHER" id="PTHR24096:SF412">
    <property type="entry name" value="4-COUMARATE:COA LIGASE-LIKE PROTEIN"/>
    <property type="match status" value="1"/>
</dbReference>
<sequence>MVKLPFFTSYATRLTIDDKGWVHTGDLGYFDEDGHLFVVDRIKELIKYKGFQVAPAELEGLLVSHPEILDAVVIP</sequence>
<accession>A0A392NYX7</accession>
<name>A0A392NYX7_9FABA</name>
<organism evidence="2 3">
    <name type="scientific">Trifolium medium</name>
    <dbReference type="NCBI Taxonomy" id="97028"/>
    <lineage>
        <taxon>Eukaryota</taxon>
        <taxon>Viridiplantae</taxon>
        <taxon>Streptophyta</taxon>
        <taxon>Embryophyta</taxon>
        <taxon>Tracheophyta</taxon>
        <taxon>Spermatophyta</taxon>
        <taxon>Magnoliopsida</taxon>
        <taxon>eudicotyledons</taxon>
        <taxon>Gunneridae</taxon>
        <taxon>Pentapetalae</taxon>
        <taxon>rosids</taxon>
        <taxon>fabids</taxon>
        <taxon>Fabales</taxon>
        <taxon>Fabaceae</taxon>
        <taxon>Papilionoideae</taxon>
        <taxon>50 kb inversion clade</taxon>
        <taxon>NPAAA clade</taxon>
        <taxon>Hologalegina</taxon>
        <taxon>IRL clade</taxon>
        <taxon>Trifolieae</taxon>
        <taxon>Trifolium</taxon>
    </lineage>
</organism>
<protein>
    <submittedName>
        <fullName evidence="2">4-coumarate-CoA ligase-like 7-like</fullName>
    </submittedName>
</protein>
<reference evidence="2 3" key="1">
    <citation type="journal article" date="2018" name="Front. Plant Sci.">
        <title>Red Clover (Trifolium pratense) and Zigzag Clover (T. medium) - A Picture of Genomic Similarities and Differences.</title>
        <authorList>
            <person name="Dluhosova J."/>
            <person name="Istvanek J."/>
            <person name="Nedelnik J."/>
            <person name="Repkova J."/>
        </authorList>
    </citation>
    <scope>NUCLEOTIDE SEQUENCE [LARGE SCALE GENOMIC DNA]</scope>
    <source>
        <strain evidence="3">cv. 10/8</strain>
        <tissue evidence="2">Leaf</tissue>
    </source>
</reference>
<dbReference type="EMBL" id="LXQA010056138">
    <property type="protein sequence ID" value="MCI04672.1"/>
    <property type="molecule type" value="Genomic_DNA"/>
</dbReference>
<dbReference type="Proteomes" id="UP000265520">
    <property type="component" value="Unassembled WGS sequence"/>
</dbReference>
<dbReference type="AlphaFoldDB" id="A0A392NYX7"/>
<dbReference type="InterPro" id="IPR045851">
    <property type="entry name" value="AMP-bd_C_sf"/>
</dbReference>
<evidence type="ECO:0000313" key="2">
    <source>
        <dbReference type="EMBL" id="MCI04672.1"/>
    </source>
</evidence>
<dbReference type="SUPFAM" id="SSF56801">
    <property type="entry name" value="Acetyl-CoA synthetase-like"/>
    <property type="match status" value="1"/>
</dbReference>
<proteinExistence type="predicted"/>